<sequence length="88" mass="9108">MSTRLFHHPASTATITLTSAALLAGVLSGTAAADPPALNRDACVVAIAPAGVWPGTLDAAHHQYRLVSDAYDSRLSRQPACSPDLATR</sequence>
<feature type="signal peptide" evidence="1">
    <location>
        <begin position="1"/>
        <end position="33"/>
    </location>
</feature>
<name>A0ABZ1AZN0_9ACTN</name>
<keyword evidence="1" id="KW-0732">Signal</keyword>
<reference evidence="2 3" key="1">
    <citation type="submission" date="2023-12" db="EMBL/GenBank/DDBJ databases">
        <title>Blastococcus brunescens sp. nov., an actonobacterium isolated from sandstone collected in sahara desert.</title>
        <authorList>
            <person name="Gtari M."/>
            <person name="Ghodhbane F."/>
        </authorList>
    </citation>
    <scope>NUCLEOTIDE SEQUENCE [LARGE SCALE GENOMIC DNA]</scope>
    <source>
        <strain evidence="2 3">BMG 8361</strain>
    </source>
</reference>
<dbReference type="Proteomes" id="UP001324287">
    <property type="component" value="Chromosome"/>
</dbReference>
<evidence type="ECO:0000313" key="3">
    <source>
        <dbReference type="Proteomes" id="UP001324287"/>
    </source>
</evidence>
<dbReference type="RefSeq" id="WP_324274305.1">
    <property type="nucleotide sequence ID" value="NZ_CP141261.1"/>
</dbReference>
<organism evidence="2 3">
    <name type="scientific">Blastococcus brunescens</name>
    <dbReference type="NCBI Taxonomy" id="1564165"/>
    <lineage>
        <taxon>Bacteria</taxon>
        <taxon>Bacillati</taxon>
        <taxon>Actinomycetota</taxon>
        <taxon>Actinomycetes</taxon>
        <taxon>Geodermatophilales</taxon>
        <taxon>Geodermatophilaceae</taxon>
        <taxon>Blastococcus</taxon>
    </lineage>
</organism>
<evidence type="ECO:0000313" key="2">
    <source>
        <dbReference type="EMBL" id="WRL62956.1"/>
    </source>
</evidence>
<accession>A0ABZ1AZN0</accession>
<dbReference type="EMBL" id="CP141261">
    <property type="protein sequence ID" value="WRL62956.1"/>
    <property type="molecule type" value="Genomic_DNA"/>
</dbReference>
<feature type="chain" id="PRO_5045467104" evidence="1">
    <location>
        <begin position="34"/>
        <end position="88"/>
    </location>
</feature>
<evidence type="ECO:0000256" key="1">
    <source>
        <dbReference type="SAM" id="SignalP"/>
    </source>
</evidence>
<proteinExistence type="predicted"/>
<protein>
    <submittedName>
        <fullName evidence="2">Uncharacterized protein</fullName>
    </submittedName>
</protein>
<gene>
    <name evidence="2" type="ORF">U6N30_24335</name>
</gene>
<keyword evidence="3" id="KW-1185">Reference proteome</keyword>